<dbReference type="OrthoDB" id="9801478at2"/>
<dbReference type="RefSeq" id="WP_141348738.1">
    <property type="nucleotide sequence ID" value="NZ_BJNV01000002.1"/>
</dbReference>
<gene>
    <name evidence="1" type="ORF">ZRA01_00460</name>
</gene>
<dbReference type="AlphaFoldDB" id="A0A4Y4CRV8"/>
<protein>
    <recommendedName>
        <fullName evidence="3">DUF4276 family protein</fullName>
    </recommendedName>
</protein>
<evidence type="ECO:0008006" key="3">
    <source>
        <dbReference type="Google" id="ProtNLM"/>
    </source>
</evidence>
<dbReference type="InterPro" id="IPR025455">
    <property type="entry name" value="DUF4276"/>
</dbReference>
<evidence type="ECO:0000313" key="2">
    <source>
        <dbReference type="Proteomes" id="UP000318422"/>
    </source>
</evidence>
<dbReference type="Pfam" id="PF14103">
    <property type="entry name" value="DUF4276"/>
    <property type="match status" value="1"/>
</dbReference>
<dbReference type="EMBL" id="BJNV01000002">
    <property type="protein sequence ID" value="GEC93973.1"/>
    <property type="molecule type" value="Genomic_DNA"/>
</dbReference>
<reference evidence="1 2" key="1">
    <citation type="submission" date="2019-06" db="EMBL/GenBank/DDBJ databases">
        <title>Whole genome shotgun sequence of Zoogloea ramigera NBRC 15342.</title>
        <authorList>
            <person name="Hosoyama A."/>
            <person name="Uohara A."/>
            <person name="Ohji S."/>
            <person name="Ichikawa N."/>
        </authorList>
    </citation>
    <scope>NUCLEOTIDE SEQUENCE [LARGE SCALE GENOMIC DNA]</scope>
    <source>
        <strain evidence="1 2">NBRC 15342</strain>
    </source>
</reference>
<dbReference type="Proteomes" id="UP000318422">
    <property type="component" value="Unassembled WGS sequence"/>
</dbReference>
<accession>A0A4Y4CRV8</accession>
<sequence length="216" mass="23814">MIRICVICEGPTEVDFVNRCLEPYLRPSGVSVYGTVLSARSGRHRGGRVTVDRLAHKISLHYGEADRVSTLVDFYGFQDRAGRTRAQLEADIAAAARAITTGYDPRYVLPYVQMHEFEGLLFTNPADFEWAEDGWSEDVKAALMAVAQAFPNPEDINDSPETAPSKRILKIFPDGTYSKPEHGPLIAEATGIAAIRAKCPAFNEWVERLQAWGGAA</sequence>
<organism evidence="1 2">
    <name type="scientific">Zoogloea ramigera</name>
    <dbReference type="NCBI Taxonomy" id="350"/>
    <lineage>
        <taxon>Bacteria</taxon>
        <taxon>Pseudomonadati</taxon>
        <taxon>Pseudomonadota</taxon>
        <taxon>Betaproteobacteria</taxon>
        <taxon>Rhodocyclales</taxon>
        <taxon>Zoogloeaceae</taxon>
        <taxon>Zoogloea</taxon>
    </lineage>
</organism>
<proteinExistence type="predicted"/>
<comment type="caution">
    <text evidence="1">The sequence shown here is derived from an EMBL/GenBank/DDBJ whole genome shotgun (WGS) entry which is preliminary data.</text>
</comment>
<keyword evidence="2" id="KW-1185">Reference proteome</keyword>
<evidence type="ECO:0000313" key="1">
    <source>
        <dbReference type="EMBL" id="GEC93973.1"/>
    </source>
</evidence>
<name>A0A4Y4CRV8_ZOORA</name>